<sequence length="154" mass="15970">MLILPAGPGAAGTGLPESIGGHPARMTTSADLDQLTEFFSRYGAALTTGDIAVIAGCHALPGMVVADSYSFTFSSPAAVALSFLGAAPTYRDQQIVAAHAQLLDVQRVSTALSLVEVEWEYLDSAGGAVPGERYRYLIRTGADGPLITTVIASR</sequence>
<dbReference type="EMBL" id="BOMH01000009">
    <property type="protein sequence ID" value="GID63468.1"/>
    <property type="molecule type" value="Genomic_DNA"/>
</dbReference>
<feature type="region of interest" description="Disordered" evidence="1">
    <location>
        <begin position="1"/>
        <end position="23"/>
    </location>
</feature>
<keyword evidence="3" id="KW-1185">Reference proteome</keyword>
<feature type="compositionally biased region" description="Low complexity" evidence="1">
    <location>
        <begin position="1"/>
        <end position="16"/>
    </location>
</feature>
<protein>
    <submittedName>
        <fullName evidence="2">Uncharacterized protein</fullName>
    </submittedName>
</protein>
<name>A0A919IDB0_9ACTN</name>
<proteinExistence type="predicted"/>
<dbReference type="Proteomes" id="UP000619479">
    <property type="component" value="Unassembled WGS sequence"/>
</dbReference>
<organism evidence="2 3">
    <name type="scientific">Actinoplanes cyaneus</name>
    <dbReference type="NCBI Taxonomy" id="52696"/>
    <lineage>
        <taxon>Bacteria</taxon>
        <taxon>Bacillati</taxon>
        <taxon>Actinomycetota</taxon>
        <taxon>Actinomycetes</taxon>
        <taxon>Micromonosporales</taxon>
        <taxon>Micromonosporaceae</taxon>
        <taxon>Actinoplanes</taxon>
    </lineage>
</organism>
<dbReference type="SUPFAM" id="SSF54427">
    <property type="entry name" value="NTF2-like"/>
    <property type="match status" value="1"/>
</dbReference>
<evidence type="ECO:0000256" key="1">
    <source>
        <dbReference type="SAM" id="MobiDB-lite"/>
    </source>
</evidence>
<accession>A0A919IDB0</accession>
<comment type="caution">
    <text evidence="2">The sequence shown here is derived from an EMBL/GenBank/DDBJ whole genome shotgun (WGS) entry which is preliminary data.</text>
</comment>
<evidence type="ECO:0000313" key="3">
    <source>
        <dbReference type="Proteomes" id="UP000619479"/>
    </source>
</evidence>
<dbReference type="AlphaFoldDB" id="A0A919IDB0"/>
<dbReference type="InterPro" id="IPR032710">
    <property type="entry name" value="NTF2-like_dom_sf"/>
</dbReference>
<evidence type="ECO:0000313" key="2">
    <source>
        <dbReference type="EMBL" id="GID63468.1"/>
    </source>
</evidence>
<reference evidence="2" key="1">
    <citation type="submission" date="2021-01" db="EMBL/GenBank/DDBJ databases">
        <title>Whole genome shotgun sequence of Actinoplanes cyaneus NBRC 14990.</title>
        <authorList>
            <person name="Komaki H."/>
            <person name="Tamura T."/>
        </authorList>
    </citation>
    <scope>NUCLEOTIDE SEQUENCE</scope>
    <source>
        <strain evidence="2">NBRC 14990</strain>
    </source>
</reference>
<gene>
    <name evidence="2" type="ORF">Acy02nite_13490</name>
</gene>